<dbReference type="PROSITE" id="PS50977">
    <property type="entry name" value="HTH_TETR_2"/>
    <property type="match status" value="1"/>
</dbReference>
<dbReference type="AlphaFoldDB" id="A0A931DJ82"/>
<dbReference type="PANTHER" id="PTHR47506">
    <property type="entry name" value="TRANSCRIPTIONAL REGULATORY PROTEIN"/>
    <property type="match status" value="1"/>
</dbReference>
<dbReference type="EMBL" id="JADOUA010000001">
    <property type="protein sequence ID" value="MBG6087975.1"/>
    <property type="molecule type" value="Genomic_DNA"/>
</dbReference>
<reference evidence="6" key="1">
    <citation type="submission" date="2020-11" db="EMBL/GenBank/DDBJ databases">
        <title>Sequencing the genomes of 1000 actinobacteria strains.</title>
        <authorList>
            <person name="Klenk H.-P."/>
        </authorList>
    </citation>
    <scope>NUCLEOTIDE SEQUENCE</scope>
    <source>
        <strain evidence="6">DSM 43175</strain>
    </source>
</reference>
<dbReference type="InterPro" id="IPR009057">
    <property type="entry name" value="Homeodomain-like_sf"/>
</dbReference>
<evidence type="ECO:0000259" key="5">
    <source>
        <dbReference type="PROSITE" id="PS50977"/>
    </source>
</evidence>
<feature type="domain" description="HTH tetR-type" evidence="5">
    <location>
        <begin position="11"/>
        <end position="71"/>
    </location>
</feature>
<evidence type="ECO:0000313" key="7">
    <source>
        <dbReference type="Proteomes" id="UP000614047"/>
    </source>
</evidence>
<keyword evidence="7" id="KW-1185">Reference proteome</keyword>
<accession>A0A931DJ82</accession>
<dbReference type="GO" id="GO:0003677">
    <property type="term" value="F:DNA binding"/>
    <property type="evidence" value="ECO:0007669"/>
    <property type="project" value="UniProtKB-UniRule"/>
</dbReference>
<sequence>MPATAGERPLTPAGRRVLEVASALFYERGIGQVGMELIAAEAGVTKKTVYDRFGSKEALVLAYLRARDERWRAFLDERLAAAPSPRERVLATFDALGEWLRAESARGCSMVNAVAEVPAPDHPVHRVAAEQKSWLRGLYADLIVQAGHGDAGGLADRLALLHEGAVVMFSVGAMADAPEIARDTAAALLP</sequence>
<dbReference type="InterPro" id="IPR001647">
    <property type="entry name" value="HTH_TetR"/>
</dbReference>
<name>A0A931DJ82_9ACTN</name>
<protein>
    <submittedName>
        <fullName evidence="6">AcrR family transcriptional regulator</fullName>
    </submittedName>
</protein>
<keyword evidence="2 4" id="KW-0238">DNA-binding</keyword>
<gene>
    <name evidence="6" type="ORF">IW256_002088</name>
</gene>
<evidence type="ECO:0000256" key="1">
    <source>
        <dbReference type="ARBA" id="ARBA00023015"/>
    </source>
</evidence>
<dbReference type="SUPFAM" id="SSF46689">
    <property type="entry name" value="Homeodomain-like"/>
    <property type="match status" value="1"/>
</dbReference>
<dbReference type="Gene3D" id="1.10.357.10">
    <property type="entry name" value="Tetracycline Repressor, domain 2"/>
    <property type="match status" value="1"/>
</dbReference>
<comment type="caution">
    <text evidence="6">The sequence shown here is derived from an EMBL/GenBank/DDBJ whole genome shotgun (WGS) entry which is preliminary data.</text>
</comment>
<keyword evidence="3" id="KW-0804">Transcription</keyword>
<dbReference type="RefSeq" id="WP_197010764.1">
    <property type="nucleotide sequence ID" value="NZ_BAABES010000008.1"/>
</dbReference>
<evidence type="ECO:0000313" key="6">
    <source>
        <dbReference type="EMBL" id="MBG6087975.1"/>
    </source>
</evidence>
<proteinExistence type="predicted"/>
<dbReference type="Proteomes" id="UP000614047">
    <property type="component" value="Unassembled WGS sequence"/>
</dbReference>
<evidence type="ECO:0000256" key="3">
    <source>
        <dbReference type="ARBA" id="ARBA00023163"/>
    </source>
</evidence>
<evidence type="ECO:0000256" key="2">
    <source>
        <dbReference type="ARBA" id="ARBA00023125"/>
    </source>
</evidence>
<organism evidence="6 7">
    <name type="scientific">Actinomadura viridis</name>
    <dbReference type="NCBI Taxonomy" id="58110"/>
    <lineage>
        <taxon>Bacteria</taxon>
        <taxon>Bacillati</taxon>
        <taxon>Actinomycetota</taxon>
        <taxon>Actinomycetes</taxon>
        <taxon>Streptosporangiales</taxon>
        <taxon>Thermomonosporaceae</taxon>
        <taxon>Actinomadura</taxon>
    </lineage>
</organism>
<feature type="DNA-binding region" description="H-T-H motif" evidence="4">
    <location>
        <begin position="34"/>
        <end position="53"/>
    </location>
</feature>
<evidence type="ECO:0000256" key="4">
    <source>
        <dbReference type="PROSITE-ProRule" id="PRU00335"/>
    </source>
</evidence>
<keyword evidence="1" id="KW-0805">Transcription regulation</keyword>
<dbReference type="PRINTS" id="PR00455">
    <property type="entry name" value="HTHTETR"/>
</dbReference>
<dbReference type="InterPro" id="IPR036271">
    <property type="entry name" value="Tet_transcr_reg_TetR-rel_C_sf"/>
</dbReference>
<dbReference type="PANTHER" id="PTHR47506:SF1">
    <property type="entry name" value="HTH-TYPE TRANSCRIPTIONAL REGULATOR YJDC"/>
    <property type="match status" value="1"/>
</dbReference>
<dbReference type="SUPFAM" id="SSF48498">
    <property type="entry name" value="Tetracyclin repressor-like, C-terminal domain"/>
    <property type="match status" value="1"/>
</dbReference>
<dbReference type="Pfam" id="PF00440">
    <property type="entry name" value="TetR_N"/>
    <property type="match status" value="1"/>
</dbReference>